<evidence type="ECO:0000256" key="1">
    <source>
        <dbReference type="SAM" id="SignalP"/>
    </source>
</evidence>
<feature type="signal peptide" evidence="1">
    <location>
        <begin position="1"/>
        <end position="25"/>
    </location>
</feature>
<dbReference type="Pfam" id="PF01841">
    <property type="entry name" value="Transglut_core"/>
    <property type="match status" value="1"/>
</dbReference>
<evidence type="ECO:0000259" key="2">
    <source>
        <dbReference type="Pfam" id="PF01841"/>
    </source>
</evidence>
<dbReference type="SUPFAM" id="SSF54001">
    <property type="entry name" value="Cysteine proteinases"/>
    <property type="match status" value="1"/>
</dbReference>
<comment type="caution">
    <text evidence="3">The sequence shown here is derived from an EMBL/GenBank/DDBJ whole genome shotgun (WGS) entry which is preliminary data.</text>
</comment>
<dbReference type="InterPro" id="IPR002931">
    <property type="entry name" value="Transglutaminase-like"/>
</dbReference>
<proteinExistence type="predicted"/>
<dbReference type="InterPro" id="IPR038765">
    <property type="entry name" value="Papain-like_cys_pep_sf"/>
</dbReference>
<dbReference type="Gene3D" id="3.10.620.30">
    <property type="match status" value="1"/>
</dbReference>
<feature type="chain" id="PRO_5015197684" evidence="1">
    <location>
        <begin position="26"/>
        <end position="627"/>
    </location>
</feature>
<dbReference type="Gene3D" id="2.60.40.3140">
    <property type="match status" value="1"/>
</dbReference>
<keyword evidence="1" id="KW-0732">Signal</keyword>
<dbReference type="RefSeq" id="WP_106526233.1">
    <property type="nucleotide sequence ID" value="NZ_PYAW01000001.1"/>
</dbReference>
<organism evidence="3 4">
    <name type="scientific">Chitinophaga niastensis</name>
    <dbReference type="NCBI Taxonomy" id="536980"/>
    <lineage>
        <taxon>Bacteria</taxon>
        <taxon>Pseudomonadati</taxon>
        <taxon>Bacteroidota</taxon>
        <taxon>Chitinophagia</taxon>
        <taxon>Chitinophagales</taxon>
        <taxon>Chitinophagaceae</taxon>
        <taxon>Chitinophaga</taxon>
    </lineage>
</organism>
<evidence type="ECO:0000313" key="4">
    <source>
        <dbReference type="Proteomes" id="UP000240971"/>
    </source>
</evidence>
<dbReference type="AlphaFoldDB" id="A0A2P8HS02"/>
<protein>
    <submittedName>
        <fullName evidence="3">Transglutaminase superfamily protein</fullName>
    </submittedName>
</protein>
<name>A0A2P8HS02_CHINA</name>
<evidence type="ECO:0000313" key="3">
    <source>
        <dbReference type="EMBL" id="PSL48964.1"/>
    </source>
</evidence>
<accession>A0A2P8HS02</accession>
<dbReference type="EMBL" id="PYAW01000001">
    <property type="protein sequence ID" value="PSL48964.1"/>
    <property type="molecule type" value="Genomic_DNA"/>
</dbReference>
<gene>
    <name evidence="3" type="ORF">CLV51_101294</name>
</gene>
<feature type="domain" description="Transglutaminase-like" evidence="2">
    <location>
        <begin position="267"/>
        <end position="343"/>
    </location>
</feature>
<reference evidence="3 4" key="1">
    <citation type="submission" date="2018-03" db="EMBL/GenBank/DDBJ databases">
        <title>Genomic Encyclopedia of Archaeal and Bacterial Type Strains, Phase II (KMG-II): from individual species to whole genera.</title>
        <authorList>
            <person name="Goeker M."/>
        </authorList>
    </citation>
    <scope>NUCLEOTIDE SEQUENCE [LARGE SCALE GENOMIC DNA]</scope>
    <source>
        <strain evidence="3 4">DSM 24859</strain>
    </source>
</reference>
<sequence>MDQHPRRLCLFVALLCITVKSLAFSNEDKNITISEQKERYEFEAGDKENPVIIRQNLSATYRCNQFRTSIPFVAFYDDRSRIDEVRVYVSGSRAKAIKPTYQNYTVDDIFYSDARICALELPLEKKGAESTVELDKTVLDPRYFSAVYFTEGYEIASKEIQIVIPRWMKVEIREMNFDKFDIRKTAEYNSKRDVDIYTYTAKQLPARVKETNAPGPSYVYPHLLILSKYADLKTGRVNYFNKTADLYAWYHSLVKEIGDDETVVKAKALEITKGISADTAKINAVYHWMQDNIRYIAFEDGIAGFKPEKVQNVLQHKYGDCKGMANLTRGLLKALGYDARLCWIGTDHIAYDYSIPSLAVDNHMICALNYKGKRYFLDATETYIGLDQYAQRIQGRQVMIEDGEKYILDHVPSRNWQQNSAVEKRVLHIDNGALAGKVQQQWDGESKEDLLTQVHGIKKEKLQDALLQYLAENNNKYHINNIHTSDLANWDKLVDIQYELQYQDAVTGFGDELYTELDFRKELSGFIIDTAKREHDMLFSYKHHVINETTLEVPAGYKVGALPEDLKIDRPDYAFNITYKLNSGKIAYHKELIIKNAWLAKAGFCQWNTDIQALDKAYLQQITLSKK</sequence>
<dbReference type="OrthoDB" id="8595007at2"/>
<dbReference type="Gene3D" id="2.60.120.1130">
    <property type="match status" value="1"/>
</dbReference>
<dbReference type="Proteomes" id="UP000240971">
    <property type="component" value="Unassembled WGS sequence"/>
</dbReference>
<keyword evidence="4" id="KW-1185">Reference proteome</keyword>